<dbReference type="EMBL" id="CP091508">
    <property type="protein sequence ID" value="UOO83279.1"/>
    <property type="molecule type" value="Genomic_DNA"/>
</dbReference>
<sequence length="341" mass="36991">MYKKLLTFSLIAAALSACGDDKPQPPALVCNDPAVLQSVRGNVQEIIKQEARAFAQNDARQFVDADKIIAAGSELLITLDNPAQETRNGTNVCSANLRIQIPAAILSTAQTNSPLIYGDQTINQIIQQRTTGSTLTYDGAGVFSRTLGYTPTTSDGQTVINYADNSLTGTAQAVSAALLPYGVKSILIVNGQALSLEDALRLRHQPFAEPPVATPADILDNNAASAVFGQAAPAEASPPEVLSPVAPNNDEVLFSANELEQAKNNNRAADEEINRLWERMDKTVQQRLLNEQRSWIQSKNNSCRQAAAQANSTLQAEYLQLQCDTRMTRERSQYLRGYTIN</sequence>
<feature type="coiled-coil region" evidence="1">
    <location>
        <begin position="252"/>
        <end position="279"/>
    </location>
</feature>
<organism evidence="4 5">
    <name type="scientific">Uruburuella testudinis</name>
    <dbReference type="NCBI Taxonomy" id="1282863"/>
    <lineage>
        <taxon>Bacteria</taxon>
        <taxon>Pseudomonadati</taxon>
        <taxon>Pseudomonadota</taxon>
        <taxon>Betaproteobacteria</taxon>
        <taxon>Neisseriales</taxon>
        <taxon>Neisseriaceae</taxon>
        <taxon>Uruburuella</taxon>
    </lineage>
</organism>
<keyword evidence="5" id="KW-1185">Reference proteome</keyword>
<reference evidence="4 5" key="1">
    <citation type="journal article" date="2022" name="Res Sq">
        <title>Evolution of multicellular longitudinally dividing oral cavity symbionts (Neisseriaceae).</title>
        <authorList>
            <person name="Nyongesa S."/>
            <person name="Weber P."/>
            <person name="Bernet E."/>
            <person name="Pullido F."/>
            <person name="Nieckarz M."/>
            <person name="Delaby M."/>
            <person name="Nieves C."/>
            <person name="Viehboeck T."/>
            <person name="Krause N."/>
            <person name="Rivera-Millot A."/>
            <person name="Nakamura A."/>
            <person name="Vischer N."/>
            <person name="VanNieuwenhze M."/>
            <person name="Brun Y."/>
            <person name="Cava F."/>
            <person name="Bulgheresi S."/>
            <person name="Veyrier F."/>
        </authorList>
    </citation>
    <scope>NUCLEOTIDE SEQUENCE [LARGE SCALE GENOMIC DNA]</scope>
    <source>
        <strain evidence="4 5">CCUG 63373m</strain>
    </source>
</reference>
<dbReference type="PROSITE" id="PS51257">
    <property type="entry name" value="PROKAR_LIPOPROTEIN"/>
    <property type="match status" value="1"/>
</dbReference>
<keyword evidence="2" id="KW-0732">Signal</keyword>
<name>A0ABY4DX89_9NEIS</name>
<evidence type="ECO:0000259" key="3">
    <source>
        <dbReference type="Pfam" id="PF07007"/>
    </source>
</evidence>
<accession>A0ABY4DX89</accession>
<proteinExistence type="predicted"/>
<evidence type="ECO:0000313" key="4">
    <source>
        <dbReference type="EMBL" id="UOO83279.1"/>
    </source>
</evidence>
<feature type="signal peptide" evidence="2">
    <location>
        <begin position="1"/>
        <end position="19"/>
    </location>
</feature>
<keyword evidence="1" id="KW-0175">Coiled coil</keyword>
<evidence type="ECO:0000256" key="1">
    <source>
        <dbReference type="SAM" id="Coils"/>
    </source>
</evidence>
<feature type="domain" description="Lysozyme inhibitor LprI-like N-terminal" evidence="3">
    <location>
        <begin position="261"/>
        <end position="335"/>
    </location>
</feature>
<evidence type="ECO:0000313" key="5">
    <source>
        <dbReference type="Proteomes" id="UP000829817"/>
    </source>
</evidence>
<protein>
    <submittedName>
        <fullName evidence="4">Lysozyme inhibitor LprI family protein</fullName>
    </submittedName>
</protein>
<dbReference type="InterPro" id="IPR009739">
    <property type="entry name" value="LprI-like_N"/>
</dbReference>
<gene>
    <name evidence="4" type="ORF">LVJ83_12050</name>
</gene>
<feature type="chain" id="PRO_5045700210" evidence="2">
    <location>
        <begin position="20"/>
        <end position="341"/>
    </location>
</feature>
<evidence type="ECO:0000256" key="2">
    <source>
        <dbReference type="SAM" id="SignalP"/>
    </source>
</evidence>
<dbReference type="Proteomes" id="UP000829817">
    <property type="component" value="Chromosome"/>
</dbReference>
<dbReference type="Gene3D" id="1.20.1270.180">
    <property type="match status" value="1"/>
</dbReference>
<dbReference type="Pfam" id="PF07007">
    <property type="entry name" value="LprI"/>
    <property type="match status" value="1"/>
</dbReference>